<proteinExistence type="predicted"/>
<dbReference type="Proteomes" id="UP000269669">
    <property type="component" value="Unassembled WGS sequence"/>
</dbReference>
<keyword evidence="1" id="KW-0175">Coiled coil</keyword>
<protein>
    <submittedName>
        <fullName evidence="3">Porin-like protein</fullName>
    </submittedName>
</protein>
<keyword evidence="4" id="KW-1185">Reference proteome</keyword>
<evidence type="ECO:0000256" key="2">
    <source>
        <dbReference type="SAM" id="SignalP"/>
    </source>
</evidence>
<dbReference type="EMBL" id="RSDW01000001">
    <property type="protein sequence ID" value="RSL17090.1"/>
    <property type="molecule type" value="Genomic_DNA"/>
</dbReference>
<organism evidence="3 4">
    <name type="scientific">Edaphobacter aggregans</name>
    <dbReference type="NCBI Taxonomy" id="570835"/>
    <lineage>
        <taxon>Bacteria</taxon>
        <taxon>Pseudomonadati</taxon>
        <taxon>Acidobacteriota</taxon>
        <taxon>Terriglobia</taxon>
        <taxon>Terriglobales</taxon>
        <taxon>Acidobacteriaceae</taxon>
        <taxon>Edaphobacter</taxon>
    </lineage>
</organism>
<evidence type="ECO:0000313" key="3">
    <source>
        <dbReference type="EMBL" id="RSL17090.1"/>
    </source>
</evidence>
<reference evidence="3 4" key="1">
    <citation type="submission" date="2018-12" db="EMBL/GenBank/DDBJ databases">
        <title>Sequencing of bacterial isolates from soil warming experiment in Harvard Forest, Massachusetts, USA.</title>
        <authorList>
            <person name="Deangelis K."/>
        </authorList>
    </citation>
    <scope>NUCLEOTIDE SEQUENCE [LARGE SCALE GENOMIC DNA]</scope>
    <source>
        <strain evidence="3 4">EB153</strain>
    </source>
</reference>
<dbReference type="AlphaFoldDB" id="A0A428MJP1"/>
<dbReference type="InterPro" id="IPR045748">
    <property type="entry name" value="DcaP"/>
</dbReference>
<evidence type="ECO:0000313" key="4">
    <source>
        <dbReference type="Proteomes" id="UP000269669"/>
    </source>
</evidence>
<gene>
    <name evidence="3" type="ORF">EDE15_2618</name>
</gene>
<dbReference type="Pfam" id="PF19577">
    <property type="entry name" value="DcaP"/>
    <property type="match status" value="1"/>
</dbReference>
<comment type="caution">
    <text evidence="3">The sequence shown here is derived from an EMBL/GenBank/DDBJ whole genome shotgun (WGS) entry which is preliminary data.</text>
</comment>
<evidence type="ECO:0000256" key="1">
    <source>
        <dbReference type="SAM" id="Coils"/>
    </source>
</evidence>
<sequence>MQKILIMPLTVVLLCGAARMGAQDAGSTADEAMRKLQTRMDELRSQMVQIQAELDAMRGQNKLSDAVKDVKPVPVSVQTGAIERTLPPLPPSVPLSAEQQRAAMGKQTADYETFSEDSEAEARLYNAPLEATYPGFFVLPGTQTMLRINGRIMSDFIFDPRPAGVTDAFIPASIPIPQGSSTNNFSAGVRQSRVSTDFRAPVRSWGTARMFMQFDFFGSNGATTPRLRHFYAQINNILVGQTSTNFLDSDATPDSLDFQGPNSRFSVRPPQARYSFLIGRGMSGSVSVEQPSSDIRFSVNGSAVAPITPAPDGALKFRYEAERGHVQVSSIFRELAARLPNGGPQESAFGWGMNASGAVRVYGRDNMVYQVAYGNGISRYVNDTRGFGLDAAPRAEMDLTLKALPLFAPFIGYQHYWTRSVRSNAMFGFVQLQNTAFQPGNTFHKSTYSSGNIIWNSFGSLDFGAEFLYGWVEQKDGAKANAPRIQFSGRYTFVRLHSASM</sequence>
<feature type="coiled-coil region" evidence="1">
    <location>
        <begin position="33"/>
        <end position="60"/>
    </location>
</feature>
<feature type="signal peptide" evidence="2">
    <location>
        <begin position="1"/>
        <end position="22"/>
    </location>
</feature>
<keyword evidence="2" id="KW-0732">Signal</keyword>
<dbReference type="OrthoDB" id="190887at2"/>
<name>A0A428MJP1_9BACT</name>
<feature type="chain" id="PRO_5019073202" evidence="2">
    <location>
        <begin position="23"/>
        <end position="501"/>
    </location>
</feature>
<dbReference type="SUPFAM" id="SSF56935">
    <property type="entry name" value="Porins"/>
    <property type="match status" value="1"/>
</dbReference>
<accession>A0A428MJP1</accession>